<sequence length="355" mass="42426">MTESNSELDAWLTGEDIFAETSSLPEQWVAGFDADRQLVEFKLGPLKRLFLRPAKFTKRFYHRIHPLSIETWPYRRQFKLFDDFCTIYITLDLRFQATLEYVRRNAEMLENINRHIQNLYAAVIEDKINQELSNLADGLWVQNGLSIHEKRIAISVCETLTQQYIQAEAICQISVTFAEFPDVQLGRDSVYLHVLKKTYETQERQHQERLRQQRLDEQQTLQGKQQELEHLKQLAEMQRQIQLQEAEAQIRLLLDKEQQIAQRREVEKRLHAEQVRHEQELQAIRLEIELETQQRLEARQRLLEIEQLAERLVHQAEVEEKQLLAEIQRRQVAQMHRQRAEHTDSGQRDEEERDE</sequence>
<feature type="coiled-coil region" evidence="1">
    <location>
        <begin position="207"/>
        <end position="322"/>
    </location>
</feature>
<keyword evidence="1" id="KW-0175">Coiled coil</keyword>
<feature type="compositionally biased region" description="Basic and acidic residues" evidence="2">
    <location>
        <begin position="338"/>
        <end position="355"/>
    </location>
</feature>
<evidence type="ECO:0000256" key="2">
    <source>
        <dbReference type="SAM" id="MobiDB-lite"/>
    </source>
</evidence>
<gene>
    <name evidence="3" type="ORF">NM686_009145</name>
</gene>
<name>A0ABY7GQ90_9GAMM</name>
<protein>
    <recommendedName>
        <fullName evidence="5">Band 7 domain-containing protein</fullName>
    </recommendedName>
</protein>
<dbReference type="EMBL" id="CP113517">
    <property type="protein sequence ID" value="WAR46663.1"/>
    <property type="molecule type" value="Genomic_DNA"/>
</dbReference>
<keyword evidence="4" id="KW-1185">Reference proteome</keyword>
<proteinExistence type="predicted"/>
<evidence type="ECO:0000313" key="4">
    <source>
        <dbReference type="Proteomes" id="UP001162780"/>
    </source>
</evidence>
<evidence type="ECO:0000313" key="3">
    <source>
        <dbReference type="EMBL" id="WAR46663.1"/>
    </source>
</evidence>
<evidence type="ECO:0000256" key="1">
    <source>
        <dbReference type="SAM" id="Coils"/>
    </source>
</evidence>
<dbReference type="Proteomes" id="UP001162780">
    <property type="component" value="Chromosome"/>
</dbReference>
<evidence type="ECO:0008006" key="5">
    <source>
        <dbReference type="Google" id="ProtNLM"/>
    </source>
</evidence>
<dbReference type="RefSeq" id="WP_255187576.1">
    <property type="nucleotide sequence ID" value="NZ_CP113517.1"/>
</dbReference>
<feature type="region of interest" description="Disordered" evidence="2">
    <location>
        <begin position="332"/>
        <end position="355"/>
    </location>
</feature>
<organism evidence="3 4">
    <name type="scientific">Methylomonas rapida</name>
    <dbReference type="NCBI Taxonomy" id="2963939"/>
    <lineage>
        <taxon>Bacteria</taxon>
        <taxon>Pseudomonadati</taxon>
        <taxon>Pseudomonadota</taxon>
        <taxon>Gammaproteobacteria</taxon>
        <taxon>Methylococcales</taxon>
        <taxon>Methylococcaceae</taxon>
        <taxon>Methylomonas</taxon>
    </lineage>
</organism>
<accession>A0ABY7GQ90</accession>
<reference evidence="3" key="1">
    <citation type="submission" date="2022-11" db="EMBL/GenBank/DDBJ databases">
        <title>Methylomonas rapida sp. nov., Carotenoid-Producing Obligate Methanotrophs with High Growth Characteristics and Biotechnological Potential.</title>
        <authorList>
            <person name="Tikhonova E.N."/>
            <person name="Suleimanov R.Z."/>
            <person name="Miroshnikov K."/>
            <person name="Oshkin I.Y."/>
            <person name="Belova S.E."/>
            <person name="Danilova O.V."/>
            <person name="Ashikhmin A."/>
            <person name="Konopkin A."/>
            <person name="But S.Y."/>
            <person name="Khmelenina V.N."/>
            <person name="Kuznetsov N."/>
            <person name="Pimenov N.V."/>
            <person name="Dedysh S.N."/>
        </authorList>
    </citation>
    <scope>NUCLEOTIDE SEQUENCE</scope>
    <source>
        <strain evidence="3">MP1</strain>
    </source>
</reference>